<dbReference type="Pfam" id="PF02885">
    <property type="entry name" value="Glycos_trans_3N"/>
    <property type="match status" value="1"/>
</dbReference>
<dbReference type="FunFam" id="3.40.1030.10:FF:000002">
    <property type="entry name" value="Anthranilate phosphoribosyltransferase"/>
    <property type="match status" value="1"/>
</dbReference>
<comment type="pathway">
    <text evidence="1">Amino-acid biosynthesis; L-tryptophan biosynthesis; L-tryptophan from chorismate: step 2/5.</text>
</comment>
<dbReference type="InterPro" id="IPR017459">
    <property type="entry name" value="Glycosyl_Trfase_fam3_N_dom"/>
</dbReference>
<evidence type="ECO:0000259" key="9">
    <source>
        <dbReference type="Pfam" id="PF02885"/>
    </source>
</evidence>
<dbReference type="PANTHER" id="PTHR43285:SF2">
    <property type="entry name" value="ANTHRANILATE PHOSPHORIBOSYLTRANSFERASE"/>
    <property type="match status" value="1"/>
</dbReference>
<dbReference type="PANTHER" id="PTHR43285">
    <property type="entry name" value="ANTHRANILATE PHOSPHORIBOSYLTRANSFERASE"/>
    <property type="match status" value="1"/>
</dbReference>
<feature type="domain" description="Glycosyl transferase family 3 N-terminal" evidence="9">
    <location>
        <begin position="26"/>
        <end position="86"/>
    </location>
</feature>
<dbReference type="Gene3D" id="1.20.970.10">
    <property type="entry name" value="Transferase, Pyrimidine Nucleoside Phosphorylase, Chain C"/>
    <property type="match status" value="1"/>
</dbReference>
<dbReference type="AlphaFoldDB" id="A0A382GZE1"/>
<keyword evidence="6" id="KW-0822">Tryptophan biosynthesis</keyword>
<dbReference type="GO" id="GO:0000162">
    <property type="term" value="P:L-tryptophan biosynthetic process"/>
    <property type="evidence" value="ECO:0007669"/>
    <property type="project" value="UniProtKB-KW"/>
</dbReference>
<dbReference type="SUPFAM" id="SSF52418">
    <property type="entry name" value="Nucleoside phosphorylase/phosphoribosyltransferase catalytic domain"/>
    <property type="match status" value="1"/>
</dbReference>
<keyword evidence="3" id="KW-0028">Amino-acid biosynthesis</keyword>
<protein>
    <recommendedName>
        <fullName evidence="2">anthranilate phosphoribosyltransferase</fullName>
        <ecNumber evidence="2">2.4.2.18</ecNumber>
    </recommendedName>
</protein>
<sequence>VVQKRAAAHTKVGDAVMADQEPNFKALIALVADGNSLNVEQARTAFDIMMSGNATPSQMGAFLMALRVRGESVNEITGGVMVMRERMRKLNPPSDAMDIVGTGGDGTGTLNISTAATFVVAGCGVPIAKHGNRAASSKSGTTDVQSALGINVDADFSILQAALDEVGLCFMSAQRHHGAMRNVGPTRIEMGTRTIFNILGPMSNPAGVKRQLIGVFSRDWIRPMAEALKTLGSEKVWVVHGSDGTDEITSTGPTYIAALEYGAISEFEISPDQAGIPVATLADLKGGEIEENAAALTALLNGAPGSYRDVVLFNAAAALMIAGKAADFSNGVELAARSIDDGHAKEKLQQLIEITNRPAPTVA</sequence>
<keyword evidence="4" id="KW-0328">Glycosyltransferase</keyword>
<organism evidence="10">
    <name type="scientific">marine metagenome</name>
    <dbReference type="NCBI Taxonomy" id="408172"/>
    <lineage>
        <taxon>unclassified sequences</taxon>
        <taxon>metagenomes</taxon>
        <taxon>ecological metagenomes</taxon>
    </lineage>
</organism>
<proteinExistence type="inferred from homology"/>
<dbReference type="Pfam" id="PF00591">
    <property type="entry name" value="Glycos_transf_3"/>
    <property type="match status" value="1"/>
</dbReference>
<dbReference type="Gene3D" id="3.40.1030.10">
    <property type="entry name" value="Nucleoside phosphorylase/phosphoribosyltransferase catalytic domain"/>
    <property type="match status" value="1"/>
</dbReference>
<keyword evidence="5" id="KW-0808">Transferase</keyword>
<dbReference type="GO" id="GO:0004048">
    <property type="term" value="F:anthranilate phosphoribosyltransferase activity"/>
    <property type="evidence" value="ECO:0007669"/>
    <property type="project" value="UniProtKB-EC"/>
</dbReference>
<dbReference type="EMBL" id="UINC01058312">
    <property type="protein sequence ID" value="SVB80418.1"/>
    <property type="molecule type" value="Genomic_DNA"/>
</dbReference>
<evidence type="ECO:0000313" key="10">
    <source>
        <dbReference type="EMBL" id="SVB80418.1"/>
    </source>
</evidence>
<feature type="domain" description="Glycosyl transferase family 3" evidence="8">
    <location>
        <begin position="95"/>
        <end position="344"/>
    </location>
</feature>
<evidence type="ECO:0000256" key="1">
    <source>
        <dbReference type="ARBA" id="ARBA00004907"/>
    </source>
</evidence>
<keyword evidence="7" id="KW-0057">Aromatic amino acid biosynthesis</keyword>
<dbReference type="GO" id="GO:0005829">
    <property type="term" value="C:cytosol"/>
    <property type="evidence" value="ECO:0007669"/>
    <property type="project" value="TreeGrafter"/>
</dbReference>
<evidence type="ECO:0000256" key="2">
    <source>
        <dbReference type="ARBA" id="ARBA00011948"/>
    </source>
</evidence>
<evidence type="ECO:0000256" key="5">
    <source>
        <dbReference type="ARBA" id="ARBA00022679"/>
    </source>
</evidence>
<evidence type="ECO:0000256" key="4">
    <source>
        <dbReference type="ARBA" id="ARBA00022676"/>
    </source>
</evidence>
<accession>A0A382GZE1</accession>
<dbReference type="HAMAP" id="MF_00211">
    <property type="entry name" value="TrpD"/>
    <property type="match status" value="1"/>
</dbReference>
<dbReference type="InterPro" id="IPR036320">
    <property type="entry name" value="Glycosyl_Trfase_fam3_N_dom_sf"/>
</dbReference>
<dbReference type="EC" id="2.4.2.18" evidence="2"/>
<gene>
    <name evidence="10" type="ORF">METZ01_LOCUS233272</name>
</gene>
<dbReference type="NCBIfam" id="TIGR01245">
    <property type="entry name" value="trpD"/>
    <property type="match status" value="1"/>
</dbReference>
<evidence type="ECO:0000256" key="3">
    <source>
        <dbReference type="ARBA" id="ARBA00022605"/>
    </source>
</evidence>
<dbReference type="InterPro" id="IPR000312">
    <property type="entry name" value="Glycosyl_Trfase_fam3"/>
</dbReference>
<dbReference type="InterPro" id="IPR005940">
    <property type="entry name" value="Anthranilate_Pribosyl_Tfrase"/>
</dbReference>
<evidence type="ECO:0000256" key="7">
    <source>
        <dbReference type="ARBA" id="ARBA00023141"/>
    </source>
</evidence>
<dbReference type="InterPro" id="IPR035902">
    <property type="entry name" value="Nuc_phospho_transferase"/>
</dbReference>
<evidence type="ECO:0000259" key="8">
    <source>
        <dbReference type="Pfam" id="PF00591"/>
    </source>
</evidence>
<name>A0A382GZE1_9ZZZZ</name>
<dbReference type="SUPFAM" id="SSF47648">
    <property type="entry name" value="Nucleoside phosphorylase/phosphoribosyltransferase N-terminal domain"/>
    <property type="match status" value="1"/>
</dbReference>
<feature type="non-terminal residue" evidence="10">
    <location>
        <position position="1"/>
    </location>
</feature>
<reference evidence="10" key="1">
    <citation type="submission" date="2018-05" db="EMBL/GenBank/DDBJ databases">
        <authorList>
            <person name="Lanie J.A."/>
            <person name="Ng W.-L."/>
            <person name="Kazmierczak K.M."/>
            <person name="Andrzejewski T.M."/>
            <person name="Davidsen T.M."/>
            <person name="Wayne K.J."/>
            <person name="Tettelin H."/>
            <person name="Glass J.I."/>
            <person name="Rusch D."/>
            <person name="Podicherti R."/>
            <person name="Tsui H.-C.T."/>
            <person name="Winkler M.E."/>
        </authorList>
    </citation>
    <scope>NUCLEOTIDE SEQUENCE</scope>
</reference>
<evidence type="ECO:0000256" key="6">
    <source>
        <dbReference type="ARBA" id="ARBA00022822"/>
    </source>
</evidence>